<organism evidence="5 6">
    <name type="scientific">Clostridium scatologenes</name>
    <dbReference type="NCBI Taxonomy" id="1548"/>
    <lineage>
        <taxon>Bacteria</taxon>
        <taxon>Bacillati</taxon>
        <taxon>Bacillota</taxon>
        <taxon>Clostridia</taxon>
        <taxon>Eubacteriales</taxon>
        <taxon>Clostridiaceae</taxon>
        <taxon>Clostridium</taxon>
    </lineage>
</organism>
<dbReference type="EMBL" id="CP009933">
    <property type="protein sequence ID" value="AKA68849.1"/>
    <property type="molecule type" value="Genomic_DNA"/>
</dbReference>
<evidence type="ECO:0000256" key="2">
    <source>
        <dbReference type="ARBA" id="ARBA00023004"/>
    </source>
</evidence>
<evidence type="ECO:0000256" key="3">
    <source>
        <dbReference type="ARBA" id="ARBA00023014"/>
    </source>
</evidence>
<dbReference type="GO" id="GO:0046872">
    <property type="term" value="F:metal ion binding"/>
    <property type="evidence" value="ECO:0007669"/>
    <property type="project" value="UniProtKB-KW"/>
</dbReference>
<dbReference type="STRING" id="1548.CSCA_1724"/>
<keyword evidence="3" id="KW-0411">Iron-sulfur</keyword>
<gene>
    <name evidence="5" type="ORF">CSCA_1724</name>
</gene>
<sequence length="235" mass="26656">MLEENIRKILNNFMIDYYGVADISEYESEIVKYGGEFVAGYPRAISMGIVFPSTIVDHLNESNNIVKIEYNHCYEIINNRLDNVASIISSYINKEGYRALPISAAERVNSDYINAAFSHKLAARLAGHGWIGKNCLLITPDHGPRVRWITVLTDAPLNASGEKMEQRCGSCMACVEICPTKSLCGRNYKEGEEREERFDVKKCDIYFNEMKNNEEVPVCGMCLYVCPYGRKKIHS</sequence>
<dbReference type="HOGENOM" id="CLU_081793_1_0_9"/>
<dbReference type="PANTHER" id="PTHR42827:SF1">
    <property type="entry name" value="IRON-SULFUR CLUSTER-BINDING PROTEIN"/>
    <property type="match status" value="1"/>
</dbReference>
<accession>A0A0E3JYG8</accession>
<dbReference type="AlphaFoldDB" id="A0A0E3JYG8"/>
<dbReference type="Pfam" id="PF13484">
    <property type="entry name" value="Fer4_16"/>
    <property type="match status" value="1"/>
</dbReference>
<dbReference type="GO" id="GO:0051536">
    <property type="term" value="F:iron-sulfur cluster binding"/>
    <property type="evidence" value="ECO:0007669"/>
    <property type="project" value="UniProtKB-KW"/>
</dbReference>
<evidence type="ECO:0000256" key="1">
    <source>
        <dbReference type="ARBA" id="ARBA00022723"/>
    </source>
</evidence>
<dbReference type="PROSITE" id="PS00198">
    <property type="entry name" value="4FE4S_FER_1"/>
    <property type="match status" value="1"/>
</dbReference>
<dbReference type="RefSeq" id="WP_029161960.1">
    <property type="nucleotide sequence ID" value="NZ_CP009933.1"/>
</dbReference>
<reference evidence="5 6" key="1">
    <citation type="journal article" date="2015" name="J. Biotechnol.">
        <title>Complete genome sequence of a malodorant-producing acetogen, Clostridium scatologenes ATCC 25775(T).</title>
        <authorList>
            <person name="Zhu Z."/>
            <person name="Guo T."/>
            <person name="Zheng H."/>
            <person name="Song T."/>
            <person name="Ouyang P."/>
            <person name="Xie J."/>
        </authorList>
    </citation>
    <scope>NUCLEOTIDE SEQUENCE [LARGE SCALE GENOMIC DNA]</scope>
    <source>
        <strain evidence="5 6">ATCC 25775</strain>
    </source>
</reference>
<evidence type="ECO:0000313" key="6">
    <source>
        <dbReference type="Proteomes" id="UP000033115"/>
    </source>
</evidence>
<dbReference type="Gene3D" id="3.30.70.20">
    <property type="match status" value="1"/>
</dbReference>
<feature type="domain" description="4Fe-4S ferredoxin-type" evidence="4">
    <location>
        <begin position="159"/>
        <end position="188"/>
    </location>
</feature>
<keyword evidence="1" id="KW-0479">Metal-binding</keyword>
<dbReference type="PANTHER" id="PTHR42827">
    <property type="entry name" value="IRON-SULFUR CLUSTER-BINDING PROTEIN-RELATED"/>
    <property type="match status" value="1"/>
</dbReference>
<keyword evidence="2" id="KW-0408">Iron</keyword>
<dbReference type="InterPro" id="IPR017896">
    <property type="entry name" value="4Fe4S_Fe-S-bd"/>
</dbReference>
<proteinExistence type="predicted"/>
<dbReference type="KEGG" id="csq:CSCA_1724"/>
<dbReference type="SUPFAM" id="SSF54862">
    <property type="entry name" value="4Fe-4S ferredoxins"/>
    <property type="match status" value="1"/>
</dbReference>
<evidence type="ECO:0000313" key="5">
    <source>
        <dbReference type="EMBL" id="AKA68849.1"/>
    </source>
</evidence>
<protein>
    <submittedName>
        <fullName evidence="5">4Fe-4S ferredoxin iron-sulfur binding domain protein</fullName>
    </submittedName>
</protein>
<dbReference type="Proteomes" id="UP000033115">
    <property type="component" value="Chromosome"/>
</dbReference>
<evidence type="ECO:0000259" key="4">
    <source>
        <dbReference type="PROSITE" id="PS51379"/>
    </source>
</evidence>
<name>A0A0E3JYG8_CLOSL</name>
<dbReference type="PROSITE" id="PS51379">
    <property type="entry name" value="4FE4S_FER_2"/>
    <property type="match status" value="1"/>
</dbReference>
<dbReference type="InterPro" id="IPR017900">
    <property type="entry name" value="4Fe4S_Fe_S_CS"/>
</dbReference>
<keyword evidence="6" id="KW-1185">Reference proteome</keyword>